<dbReference type="Proteomes" id="UP000236214">
    <property type="component" value="Unassembled WGS sequence"/>
</dbReference>
<dbReference type="AlphaFoldDB" id="A0A2H6DBZ1"/>
<evidence type="ECO:0000313" key="1">
    <source>
        <dbReference type="EMBL" id="GBD69329.1"/>
    </source>
</evidence>
<keyword evidence="2" id="KW-1185">Reference proteome</keyword>
<dbReference type="EMBL" id="BDEC01000192">
    <property type="protein sequence ID" value="GBD69329.1"/>
    <property type="molecule type" value="Genomic_DNA"/>
</dbReference>
<sequence>MKRGDESMSQVKKEETVSRNGEVGPQYEFGYQKHICCCVANSKCYGEYKVFLNGNKAFNRRCC</sequence>
<reference evidence="1 2" key="1">
    <citation type="submission" date="2016-05" db="EMBL/GenBank/DDBJ databases">
        <title>Whole genome sequencing of Tetragenococcus halophilus subsp. halophilus NISL 7118.</title>
        <authorList>
            <person name="Shiwa Y."/>
            <person name="Nishimura I."/>
            <person name="Yoshikawa H."/>
            <person name="Koyama Y."/>
            <person name="Oguma T."/>
        </authorList>
    </citation>
    <scope>NUCLEOTIDE SEQUENCE [LARGE SCALE GENOMIC DNA]</scope>
    <source>
        <strain evidence="1 2">NISL 7118</strain>
    </source>
</reference>
<proteinExistence type="predicted"/>
<gene>
    <name evidence="1" type="ORF">TEHN7118_2135</name>
</gene>
<comment type="caution">
    <text evidence="1">The sequence shown here is derived from an EMBL/GenBank/DDBJ whole genome shotgun (WGS) entry which is preliminary data.</text>
</comment>
<name>A0A2H6DBZ1_TETHA</name>
<protein>
    <submittedName>
        <fullName evidence="1">Uncharacterized protein</fullName>
    </submittedName>
</protein>
<evidence type="ECO:0000313" key="2">
    <source>
        <dbReference type="Proteomes" id="UP000236214"/>
    </source>
</evidence>
<organism evidence="1 2">
    <name type="scientific">Tetragenococcus halophilus subsp. halophilus</name>
    <dbReference type="NCBI Taxonomy" id="1513897"/>
    <lineage>
        <taxon>Bacteria</taxon>
        <taxon>Bacillati</taxon>
        <taxon>Bacillota</taxon>
        <taxon>Bacilli</taxon>
        <taxon>Lactobacillales</taxon>
        <taxon>Enterococcaceae</taxon>
        <taxon>Tetragenococcus</taxon>
    </lineage>
</organism>
<accession>A0A2H6DBZ1</accession>